<name>A0ABV9LUM2_9ALTE</name>
<evidence type="ECO:0000313" key="5">
    <source>
        <dbReference type="Proteomes" id="UP001595897"/>
    </source>
</evidence>
<dbReference type="Gene3D" id="3.40.50.880">
    <property type="match status" value="1"/>
</dbReference>
<dbReference type="InterPro" id="IPR002818">
    <property type="entry name" value="DJ-1/PfpI"/>
</dbReference>
<dbReference type="Proteomes" id="UP001595897">
    <property type="component" value="Unassembled WGS sequence"/>
</dbReference>
<dbReference type="SUPFAM" id="SSF46689">
    <property type="entry name" value="Homeodomain-like"/>
    <property type="match status" value="2"/>
</dbReference>
<dbReference type="InterPro" id="IPR052158">
    <property type="entry name" value="INH-QAR"/>
</dbReference>
<organism evidence="4 5">
    <name type="scientific">Glaciecola siphonariae</name>
    <dbReference type="NCBI Taxonomy" id="521012"/>
    <lineage>
        <taxon>Bacteria</taxon>
        <taxon>Pseudomonadati</taxon>
        <taxon>Pseudomonadota</taxon>
        <taxon>Gammaproteobacteria</taxon>
        <taxon>Alteromonadales</taxon>
        <taxon>Alteromonadaceae</taxon>
        <taxon>Glaciecola</taxon>
    </lineage>
</organism>
<dbReference type="InterPro" id="IPR029062">
    <property type="entry name" value="Class_I_gatase-like"/>
</dbReference>
<protein>
    <submittedName>
        <fullName evidence="4">Transcriptional regulator FtrA</fullName>
    </submittedName>
</protein>
<dbReference type="PROSITE" id="PS01124">
    <property type="entry name" value="HTH_ARAC_FAMILY_2"/>
    <property type="match status" value="1"/>
</dbReference>
<proteinExistence type="predicted"/>
<dbReference type="EMBL" id="JBHSGU010000002">
    <property type="protein sequence ID" value="MFC4700211.1"/>
    <property type="molecule type" value="Genomic_DNA"/>
</dbReference>
<dbReference type="PANTHER" id="PTHR43130">
    <property type="entry name" value="ARAC-FAMILY TRANSCRIPTIONAL REGULATOR"/>
    <property type="match status" value="1"/>
</dbReference>
<dbReference type="Pfam" id="PF12833">
    <property type="entry name" value="HTH_18"/>
    <property type="match status" value="1"/>
</dbReference>
<sequence length="330" mass="36857">MTSTGNIRPMNDKKYKHSVAVLISDGLGTFEFGIAVEVFGLTRPEFNFPWYKFMVVSTQAKAVNASGGVSIAANYSIEALSVCDTIIIPSWHSYSDKKDALLIQKLREAAERGVRFLSICSGVFLLAQAGLLDGKKATTHWKHLPKFRRAHPQIELDENALYIDQGNVICSAGSAAGIDACLHLVRKDFGSQIANQVARRLVAHPHRDGGQTQFIPNPVAKLERNAISNSIDWALANLSEQITIKEMAMQAHMSDRSFHRRFRDTTGVSPLHWLQQARIAKSKELLETTNYKMEHIAELSGYLTHETFRVAFKKRVGVSPSAYRARFRSD</sequence>
<dbReference type="InterPro" id="IPR018060">
    <property type="entry name" value="HTH_AraC"/>
</dbReference>
<dbReference type="SMART" id="SM00342">
    <property type="entry name" value="HTH_ARAC"/>
    <property type="match status" value="1"/>
</dbReference>
<dbReference type="Pfam" id="PF01965">
    <property type="entry name" value="DJ-1_PfpI"/>
    <property type="match status" value="1"/>
</dbReference>
<dbReference type="PANTHER" id="PTHR43130:SF3">
    <property type="entry name" value="HTH-TYPE TRANSCRIPTIONAL REGULATOR RV1931C"/>
    <property type="match status" value="1"/>
</dbReference>
<evidence type="ECO:0000259" key="3">
    <source>
        <dbReference type="PROSITE" id="PS01124"/>
    </source>
</evidence>
<accession>A0ABV9LUM2</accession>
<keyword evidence="2" id="KW-0804">Transcription</keyword>
<feature type="domain" description="HTH araC/xylS-type" evidence="3">
    <location>
        <begin position="228"/>
        <end position="326"/>
    </location>
</feature>
<comment type="caution">
    <text evidence="4">The sequence shown here is derived from an EMBL/GenBank/DDBJ whole genome shotgun (WGS) entry which is preliminary data.</text>
</comment>
<evidence type="ECO:0000256" key="1">
    <source>
        <dbReference type="ARBA" id="ARBA00023015"/>
    </source>
</evidence>
<keyword evidence="5" id="KW-1185">Reference proteome</keyword>
<dbReference type="CDD" id="cd03137">
    <property type="entry name" value="GATase1_AraC_1"/>
    <property type="match status" value="1"/>
</dbReference>
<gene>
    <name evidence="4" type="primary">ftrA</name>
    <name evidence="4" type="ORF">ACFO4O_08595</name>
</gene>
<dbReference type="SUPFAM" id="SSF52317">
    <property type="entry name" value="Class I glutamine amidotransferase-like"/>
    <property type="match status" value="1"/>
</dbReference>
<reference evidence="5" key="1">
    <citation type="journal article" date="2019" name="Int. J. Syst. Evol. Microbiol.">
        <title>The Global Catalogue of Microorganisms (GCM) 10K type strain sequencing project: providing services to taxonomists for standard genome sequencing and annotation.</title>
        <authorList>
            <consortium name="The Broad Institute Genomics Platform"/>
            <consortium name="The Broad Institute Genome Sequencing Center for Infectious Disease"/>
            <person name="Wu L."/>
            <person name="Ma J."/>
        </authorList>
    </citation>
    <scope>NUCLEOTIDE SEQUENCE [LARGE SCALE GENOMIC DNA]</scope>
    <source>
        <strain evidence="5">KACC 12507</strain>
    </source>
</reference>
<evidence type="ECO:0000256" key="2">
    <source>
        <dbReference type="ARBA" id="ARBA00023163"/>
    </source>
</evidence>
<dbReference type="RefSeq" id="WP_382407435.1">
    <property type="nucleotide sequence ID" value="NZ_JBHSGU010000002.1"/>
</dbReference>
<dbReference type="NCBIfam" id="NF006902">
    <property type="entry name" value="PRK09393.1"/>
    <property type="match status" value="1"/>
</dbReference>
<keyword evidence="1" id="KW-0805">Transcription regulation</keyword>
<dbReference type="InterPro" id="IPR009057">
    <property type="entry name" value="Homeodomain-like_sf"/>
</dbReference>
<evidence type="ECO:0000313" key="4">
    <source>
        <dbReference type="EMBL" id="MFC4700211.1"/>
    </source>
</evidence>
<dbReference type="Gene3D" id="1.10.10.60">
    <property type="entry name" value="Homeodomain-like"/>
    <property type="match status" value="2"/>
</dbReference>